<dbReference type="AlphaFoldDB" id="A0A5C8P1F7"/>
<dbReference type="Pfam" id="PF02163">
    <property type="entry name" value="Peptidase_M50"/>
    <property type="match status" value="1"/>
</dbReference>
<name>A0A5C8P1F7_9BURK</name>
<comment type="cofactor">
    <cofactor evidence="1 11">
        <name>Zn(2+)</name>
        <dbReference type="ChEBI" id="CHEBI:29105"/>
    </cofactor>
</comment>
<evidence type="ECO:0000256" key="2">
    <source>
        <dbReference type="ARBA" id="ARBA00004141"/>
    </source>
</evidence>
<dbReference type="GO" id="GO:0004222">
    <property type="term" value="F:metalloendopeptidase activity"/>
    <property type="evidence" value="ECO:0007669"/>
    <property type="project" value="InterPro"/>
</dbReference>
<proteinExistence type="inferred from homology"/>
<dbReference type="CDD" id="cd06163">
    <property type="entry name" value="S2P-M50_PDZ_RseP-like"/>
    <property type="match status" value="2"/>
</dbReference>
<evidence type="ECO:0000256" key="6">
    <source>
        <dbReference type="ARBA" id="ARBA00022801"/>
    </source>
</evidence>
<comment type="subcellular location">
    <subcellularLocation>
        <location evidence="2">Membrane</location>
        <topology evidence="2">Multi-pass membrane protein</topology>
    </subcellularLocation>
</comment>
<keyword evidence="6 11" id="KW-0378">Hydrolase</keyword>
<keyword evidence="11" id="KW-0479">Metal-binding</keyword>
<dbReference type="EMBL" id="VDUY01000002">
    <property type="protein sequence ID" value="TXL67152.1"/>
    <property type="molecule type" value="Genomic_DNA"/>
</dbReference>
<evidence type="ECO:0000256" key="11">
    <source>
        <dbReference type="RuleBase" id="RU362031"/>
    </source>
</evidence>
<dbReference type="Gene3D" id="2.30.42.10">
    <property type="match status" value="2"/>
</dbReference>
<keyword evidence="5 11" id="KW-0812">Transmembrane</keyword>
<accession>A0A5C8P1F7</accession>
<sequence length="455" mass="48469">MSGLQTLVAFLAALTLLIFVHELGHYLVARWCGVKVLRFSIGFGKPLARWHVGPDRTEWTLAMIPLGGYVRMLDERESQDSPIPAGELSRAFSRKPLSQRAAIVAAGPLANFLLAILLYAVLGWVGVDEPAPIVDKPAVETPAARAGLARGDRILSVDGDEVRSWNELRLALLDPLIERRAAQLTVQREGGAGSGTLALDLSGMSERDAERDFLGLMGLRLAAGKVVVGSLVEGGAALSAGLAPGDELVSVNGAPVGRAIDLIDAVKANPGRQIQIVVRRGADEIALPVVPQAVAGEGADAGRTIGRIGAALQDRVKMETLRYGPLEALWQGTRQTWDMSVFTLRMLGRMLTGELSIRNLSGPVTIADLAGQSARVGWFAYLSFLALISISLGVLNLLPVPVLDGGHLVYYGLEAVKGRPLSERFMVVTQKAGLAIIMLMMAVALFNDISRLIGS</sequence>
<dbReference type="RefSeq" id="WP_147703401.1">
    <property type="nucleotide sequence ID" value="NZ_VDUY01000002.1"/>
</dbReference>
<dbReference type="SMART" id="SM00228">
    <property type="entry name" value="PDZ"/>
    <property type="match status" value="2"/>
</dbReference>
<dbReference type="InterPro" id="IPR041489">
    <property type="entry name" value="PDZ_6"/>
</dbReference>
<dbReference type="OrthoDB" id="9782003at2"/>
<evidence type="ECO:0000256" key="1">
    <source>
        <dbReference type="ARBA" id="ARBA00001947"/>
    </source>
</evidence>
<dbReference type="EC" id="3.4.24.-" evidence="11"/>
<evidence type="ECO:0000256" key="3">
    <source>
        <dbReference type="ARBA" id="ARBA00007931"/>
    </source>
</evidence>
<evidence type="ECO:0000256" key="4">
    <source>
        <dbReference type="ARBA" id="ARBA00022670"/>
    </source>
</evidence>
<dbReference type="NCBIfam" id="TIGR00054">
    <property type="entry name" value="RIP metalloprotease RseP"/>
    <property type="match status" value="1"/>
</dbReference>
<dbReference type="PANTHER" id="PTHR42837">
    <property type="entry name" value="REGULATOR OF SIGMA-E PROTEASE RSEP"/>
    <property type="match status" value="1"/>
</dbReference>
<dbReference type="GO" id="GO:0016020">
    <property type="term" value="C:membrane"/>
    <property type="evidence" value="ECO:0007669"/>
    <property type="project" value="UniProtKB-SubCell"/>
</dbReference>
<dbReference type="InterPro" id="IPR004387">
    <property type="entry name" value="Pept_M50_Zn"/>
</dbReference>
<feature type="transmembrane region" description="Helical" evidence="11">
    <location>
        <begin position="102"/>
        <end position="127"/>
    </location>
</feature>
<evidence type="ECO:0000256" key="8">
    <source>
        <dbReference type="ARBA" id="ARBA00022989"/>
    </source>
</evidence>
<evidence type="ECO:0000256" key="10">
    <source>
        <dbReference type="ARBA" id="ARBA00023136"/>
    </source>
</evidence>
<evidence type="ECO:0000313" key="13">
    <source>
        <dbReference type="EMBL" id="TXL67152.1"/>
    </source>
</evidence>
<dbReference type="CDD" id="cd23081">
    <property type="entry name" value="cpPDZ_EcRseP-like"/>
    <property type="match status" value="1"/>
</dbReference>
<comment type="caution">
    <text evidence="13">The sequence shown here is derived from an EMBL/GenBank/DDBJ whole genome shotgun (WGS) entry which is preliminary data.</text>
</comment>
<dbReference type="Proteomes" id="UP000321548">
    <property type="component" value="Unassembled WGS sequence"/>
</dbReference>
<keyword evidence="14" id="KW-1185">Reference proteome</keyword>
<keyword evidence="4 13" id="KW-0645">Protease</keyword>
<evidence type="ECO:0000256" key="7">
    <source>
        <dbReference type="ARBA" id="ARBA00022833"/>
    </source>
</evidence>
<dbReference type="InterPro" id="IPR001478">
    <property type="entry name" value="PDZ"/>
</dbReference>
<dbReference type="InterPro" id="IPR008915">
    <property type="entry name" value="Peptidase_M50"/>
</dbReference>
<dbReference type="PANTHER" id="PTHR42837:SF2">
    <property type="entry name" value="MEMBRANE METALLOPROTEASE ARASP2, CHLOROPLASTIC-RELATED"/>
    <property type="match status" value="1"/>
</dbReference>
<evidence type="ECO:0000256" key="5">
    <source>
        <dbReference type="ARBA" id="ARBA00022692"/>
    </source>
</evidence>
<keyword evidence="7 11" id="KW-0862">Zinc</keyword>
<dbReference type="GO" id="GO:0006508">
    <property type="term" value="P:proteolysis"/>
    <property type="evidence" value="ECO:0007669"/>
    <property type="project" value="UniProtKB-KW"/>
</dbReference>
<organism evidence="13 14">
    <name type="scientific">Zeimonas arvi</name>
    <dbReference type="NCBI Taxonomy" id="2498847"/>
    <lineage>
        <taxon>Bacteria</taxon>
        <taxon>Pseudomonadati</taxon>
        <taxon>Pseudomonadota</taxon>
        <taxon>Betaproteobacteria</taxon>
        <taxon>Burkholderiales</taxon>
        <taxon>Burkholderiaceae</taxon>
        <taxon>Zeimonas</taxon>
    </lineage>
</organism>
<gene>
    <name evidence="13" type="primary">rseP</name>
    <name evidence="13" type="ORF">FHP08_05940</name>
</gene>
<evidence type="ECO:0000259" key="12">
    <source>
        <dbReference type="PROSITE" id="PS50106"/>
    </source>
</evidence>
<evidence type="ECO:0000256" key="9">
    <source>
        <dbReference type="ARBA" id="ARBA00023049"/>
    </source>
</evidence>
<evidence type="ECO:0000313" key="14">
    <source>
        <dbReference type="Proteomes" id="UP000321548"/>
    </source>
</evidence>
<reference evidence="13 14" key="1">
    <citation type="submission" date="2019-06" db="EMBL/GenBank/DDBJ databases">
        <title>Quisquiliibacterium sp. nov., isolated from a maize field.</title>
        <authorList>
            <person name="Lin S.-Y."/>
            <person name="Tsai C.-F."/>
            <person name="Young C.-C."/>
        </authorList>
    </citation>
    <scope>NUCLEOTIDE SEQUENCE [LARGE SCALE GENOMIC DNA]</scope>
    <source>
        <strain evidence="13 14">CC-CFT501</strain>
    </source>
</reference>
<comment type="similarity">
    <text evidence="3 11">Belongs to the peptidase M50B family.</text>
</comment>
<dbReference type="Pfam" id="PF17820">
    <property type="entry name" value="PDZ_6"/>
    <property type="match status" value="2"/>
</dbReference>
<dbReference type="GO" id="GO:0046872">
    <property type="term" value="F:metal ion binding"/>
    <property type="evidence" value="ECO:0007669"/>
    <property type="project" value="UniProtKB-KW"/>
</dbReference>
<feature type="transmembrane region" description="Helical" evidence="11">
    <location>
        <begin position="6"/>
        <end position="28"/>
    </location>
</feature>
<keyword evidence="8 11" id="KW-1133">Transmembrane helix</keyword>
<feature type="transmembrane region" description="Helical" evidence="11">
    <location>
        <begin position="378"/>
        <end position="398"/>
    </location>
</feature>
<protein>
    <recommendedName>
        <fullName evidence="11">Zinc metalloprotease</fullName>
        <ecNumber evidence="11">3.4.24.-</ecNumber>
    </recommendedName>
</protein>
<feature type="domain" description="PDZ" evidence="12">
    <location>
        <begin position="206"/>
        <end position="293"/>
    </location>
</feature>
<dbReference type="InterPro" id="IPR036034">
    <property type="entry name" value="PDZ_sf"/>
</dbReference>
<keyword evidence="9 11" id="KW-0482">Metalloprotease</keyword>
<dbReference type="SUPFAM" id="SSF50156">
    <property type="entry name" value="PDZ domain-like"/>
    <property type="match status" value="2"/>
</dbReference>
<feature type="transmembrane region" description="Helical" evidence="11">
    <location>
        <begin position="425"/>
        <end position="446"/>
    </location>
</feature>
<dbReference type="PROSITE" id="PS50106">
    <property type="entry name" value="PDZ"/>
    <property type="match status" value="1"/>
</dbReference>
<keyword evidence="10 11" id="KW-0472">Membrane</keyword>